<keyword evidence="5" id="KW-0833">Ubl conjugation pathway</keyword>
<feature type="domain" description="USP" evidence="9">
    <location>
        <begin position="116"/>
        <end position="413"/>
    </location>
</feature>
<evidence type="ECO:0000256" key="4">
    <source>
        <dbReference type="ARBA" id="ARBA00022670"/>
    </source>
</evidence>
<dbReference type="GO" id="GO:0006508">
    <property type="term" value="P:proteolysis"/>
    <property type="evidence" value="ECO:0007669"/>
    <property type="project" value="UniProtKB-KW"/>
</dbReference>
<keyword evidence="7" id="KW-0788">Thiol protease</keyword>
<accession>A0A8H7V229</accession>
<sequence>MSSKSNQRGDKVVKGGKSDTLVQKSTVNSLLNRAIKFRKSRYVDQKFELFKKKFAPVNGTSGVVHATSAYDNISGGGGGDNIADKIDANGFESPAKVLYSKDKLNQGWNDIHPVGSGLKDLGHLSSLNAVLQVLTYTPALANYLLERKHSANCTVQDYCFVCAVEEHVRSALKGSPYALQPRVFVGKLKKMKNGTPKDAYDVWTYFMEQMQSFLLSEKTSKDKLVAETTALYQIFGGHIQTHLECPACSTPENTYDSFLHLSLDLTQCSSVERCLTKHFKAQVAEFKECLSCQNEGELTGKKSVYRPPMSLAIQLKRFNQDRDTTKINKVIKFDETMDISRIITPSEKDKVNLKYNLYSIIVHTGDTINSGRYMTYVKSSNGIWYCMDNENVQVASLKRLMEEKPYMLFYTIPPKVEKKKKTPVRVEKKADIQVEAEKEEITEQEEEEEEEEEVMLEQVDEEEEEKELEKEKLRLAVEEASTKEKVENAAAIVVSHDENMKSKRDKLGALIEKESLQSKSAQVKDDLLAKLQSNQYEDNISTWDEDVGATLEQRKSVLKQFKQKRKRVDIYDLDYDRGKVKKIKNKQDDKFDKPNLFQITAEKTADRIKKNKGKRVGKT</sequence>
<dbReference type="GO" id="GO:0004843">
    <property type="term" value="F:cysteine-type deubiquitinase activity"/>
    <property type="evidence" value="ECO:0007669"/>
    <property type="project" value="UniProtKB-EC"/>
</dbReference>
<dbReference type="EMBL" id="JAEPRD010000058">
    <property type="protein sequence ID" value="KAG2202627.1"/>
    <property type="molecule type" value="Genomic_DNA"/>
</dbReference>
<dbReference type="AlphaFoldDB" id="A0A8H7V229"/>
<evidence type="ECO:0000256" key="5">
    <source>
        <dbReference type="ARBA" id="ARBA00022786"/>
    </source>
</evidence>
<evidence type="ECO:0000256" key="2">
    <source>
        <dbReference type="ARBA" id="ARBA00009085"/>
    </source>
</evidence>
<dbReference type="PANTHER" id="PTHR24006">
    <property type="entry name" value="UBIQUITIN CARBOXYL-TERMINAL HYDROLASE"/>
    <property type="match status" value="1"/>
</dbReference>
<dbReference type="InterPro" id="IPR050164">
    <property type="entry name" value="Peptidase_C19"/>
</dbReference>
<comment type="similarity">
    <text evidence="2">Belongs to the peptidase C19 family.</text>
</comment>
<organism evidence="10 11">
    <name type="scientific">Mucor saturninus</name>
    <dbReference type="NCBI Taxonomy" id="64648"/>
    <lineage>
        <taxon>Eukaryota</taxon>
        <taxon>Fungi</taxon>
        <taxon>Fungi incertae sedis</taxon>
        <taxon>Mucoromycota</taxon>
        <taxon>Mucoromycotina</taxon>
        <taxon>Mucoromycetes</taxon>
        <taxon>Mucorales</taxon>
        <taxon>Mucorineae</taxon>
        <taxon>Mucoraceae</taxon>
        <taxon>Mucor</taxon>
    </lineage>
</organism>
<proteinExistence type="inferred from homology"/>
<dbReference type="GO" id="GO:0005829">
    <property type="term" value="C:cytosol"/>
    <property type="evidence" value="ECO:0007669"/>
    <property type="project" value="TreeGrafter"/>
</dbReference>
<dbReference type="GO" id="GO:0005634">
    <property type="term" value="C:nucleus"/>
    <property type="evidence" value="ECO:0007669"/>
    <property type="project" value="TreeGrafter"/>
</dbReference>
<dbReference type="GO" id="GO:0016579">
    <property type="term" value="P:protein deubiquitination"/>
    <property type="evidence" value="ECO:0007669"/>
    <property type="project" value="InterPro"/>
</dbReference>
<evidence type="ECO:0000256" key="1">
    <source>
        <dbReference type="ARBA" id="ARBA00000707"/>
    </source>
</evidence>
<keyword evidence="11" id="KW-1185">Reference proteome</keyword>
<keyword evidence="6" id="KW-0378">Hydrolase</keyword>
<dbReference type="OrthoDB" id="420187at2759"/>
<dbReference type="EC" id="3.4.19.12" evidence="3"/>
<evidence type="ECO:0000259" key="9">
    <source>
        <dbReference type="PROSITE" id="PS50235"/>
    </source>
</evidence>
<dbReference type="InterPro" id="IPR001394">
    <property type="entry name" value="Peptidase_C19_UCH"/>
</dbReference>
<comment type="catalytic activity">
    <reaction evidence="1">
        <text>Thiol-dependent hydrolysis of ester, thioester, amide, peptide and isopeptide bonds formed by the C-terminal Gly of ubiquitin (a 76-residue protein attached to proteins as an intracellular targeting signal).</text>
        <dbReference type="EC" id="3.4.19.12"/>
    </reaction>
</comment>
<dbReference type="Gene3D" id="3.90.70.10">
    <property type="entry name" value="Cysteine proteinases"/>
    <property type="match status" value="1"/>
</dbReference>
<feature type="compositionally biased region" description="Acidic residues" evidence="8">
    <location>
        <begin position="442"/>
        <end position="465"/>
    </location>
</feature>
<protein>
    <recommendedName>
        <fullName evidence="3">ubiquitinyl hydrolase 1</fullName>
        <ecNumber evidence="3">3.4.19.12</ecNumber>
    </recommendedName>
</protein>
<evidence type="ECO:0000313" key="10">
    <source>
        <dbReference type="EMBL" id="KAG2202627.1"/>
    </source>
</evidence>
<reference evidence="10" key="1">
    <citation type="submission" date="2020-12" db="EMBL/GenBank/DDBJ databases">
        <title>Metabolic potential, ecology and presence of endohyphal bacteria is reflected in genomic diversity of Mucoromycotina.</title>
        <authorList>
            <person name="Muszewska A."/>
            <person name="Okrasinska A."/>
            <person name="Steczkiewicz K."/>
            <person name="Drgas O."/>
            <person name="Orlowska M."/>
            <person name="Perlinska-Lenart U."/>
            <person name="Aleksandrzak-Piekarczyk T."/>
            <person name="Szatraj K."/>
            <person name="Zielenkiewicz U."/>
            <person name="Pilsyk S."/>
            <person name="Malc E."/>
            <person name="Mieczkowski P."/>
            <person name="Kruszewska J.S."/>
            <person name="Biernat P."/>
            <person name="Pawlowska J."/>
        </authorList>
    </citation>
    <scope>NUCLEOTIDE SEQUENCE</scope>
    <source>
        <strain evidence="10">WA0000017839</strain>
    </source>
</reference>
<evidence type="ECO:0000256" key="8">
    <source>
        <dbReference type="SAM" id="MobiDB-lite"/>
    </source>
</evidence>
<keyword evidence="4" id="KW-0645">Protease</keyword>
<dbReference type="InterPro" id="IPR038765">
    <property type="entry name" value="Papain-like_cys_pep_sf"/>
</dbReference>
<evidence type="ECO:0000256" key="6">
    <source>
        <dbReference type="ARBA" id="ARBA00022801"/>
    </source>
</evidence>
<dbReference type="PANTHER" id="PTHR24006:SF758">
    <property type="entry name" value="UBIQUITIN CARBOXYL-TERMINAL HYDROLASE 36"/>
    <property type="match status" value="1"/>
</dbReference>
<dbReference type="SUPFAM" id="SSF54001">
    <property type="entry name" value="Cysteine proteinases"/>
    <property type="match status" value="1"/>
</dbReference>
<dbReference type="PROSITE" id="PS50235">
    <property type="entry name" value="USP_3"/>
    <property type="match status" value="1"/>
</dbReference>
<evidence type="ECO:0000313" key="11">
    <source>
        <dbReference type="Proteomes" id="UP000603453"/>
    </source>
</evidence>
<name>A0A8H7V229_9FUNG</name>
<dbReference type="Proteomes" id="UP000603453">
    <property type="component" value="Unassembled WGS sequence"/>
</dbReference>
<gene>
    <name evidence="10" type="ORF">INT47_002059</name>
</gene>
<dbReference type="InterPro" id="IPR028889">
    <property type="entry name" value="USP"/>
</dbReference>
<feature type="region of interest" description="Disordered" evidence="8">
    <location>
        <begin position="436"/>
        <end position="465"/>
    </location>
</feature>
<dbReference type="Pfam" id="PF00443">
    <property type="entry name" value="UCH"/>
    <property type="match status" value="1"/>
</dbReference>
<evidence type="ECO:0000256" key="3">
    <source>
        <dbReference type="ARBA" id="ARBA00012759"/>
    </source>
</evidence>
<evidence type="ECO:0000256" key="7">
    <source>
        <dbReference type="ARBA" id="ARBA00022807"/>
    </source>
</evidence>
<comment type="caution">
    <text evidence="10">The sequence shown here is derived from an EMBL/GenBank/DDBJ whole genome shotgun (WGS) entry which is preliminary data.</text>
</comment>